<gene>
    <name evidence="2" type="ORF">M1E25_18360</name>
</gene>
<name>A0ABT0XC27_9ACTN</name>
<reference evidence="2" key="1">
    <citation type="journal article" date="2023" name="Int. J. Syst. Evol. Microbiol.">
        <title>Streptomyces meridianus sp. nov. isolated from brackish water of the Tagus estuary in Alcochete, Portugal.</title>
        <authorList>
            <person name="Santos J.D.N."/>
            <person name="Klimek D."/>
            <person name="Calusinska M."/>
            <person name="Lobo Da Cunha A."/>
            <person name="Catita J."/>
            <person name="Goncalves H."/>
            <person name="Gonzalez I."/>
            <person name="Reyes F."/>
            <person name="Lage O.M."/>
        </authorList>
    </citation>
    <scope>NUCLEOTIDE SEQUENCE</scope>
    <source>
        <strain evidence="2">MTZ3.1</strain>
    </source>
</reference>
<sequence>MAKEEFGFRLGELEELERDWKAVGKRVAEMSGKLGEVRETVAQAVTIDLATSGLAGVVGGLGTAFQVLQDVKDIKARMDGLAEIKDKLAEGLADDGRKLKAVVDAYTEAERKARDDLDKGGKDDDIPAPPRHGGSGGGGASSGGGAGGGGGSGSGDYGGRGDGKWQTEGDWDAWSPGRTHPRTGAGVIAEPDLSAVSGERREILDRAMERVEHRIGYSQSAFTNDYRDDCSGLVSAAWGLEPPGLNTWGLMESDVAQPITKDDLQPGDALIAGDHTVVFGGWADEAHTKYIGIESNGSQGHVSQVIPYPYFPRDVAHEQSIGAPYKPFRRNDL</sequence>
<feature type="region of interest" description="Disordered" evidence="1">
    <location>
        <begin position="113"/>
        <end position="185"/>
    </location>
</feature>
<dbReference type="EMBL" id="JAMQGM010000039">
    <property type="protein sequence ID" value="MCM2579287.1"/>
    <property type="molecule type" value="Genomic_DNA"/>
</dbReference>
<protein>
    <recommendedName>
        <fullName evidence="4">NlpC/P60 domain-containing protein</fullName>
    </recommendedName>
</protein>
<feature type="compositionally biased region" description="Gly residues" evidence="1">
    <location>
        <begin position="133"/>
        <end position="158"/>
    </location>
</feature>
<evidence type="ECO:0008006" key="4">
    <source>
        <dbReference type="Google" id="ProtNLM"/>
    </source>
</evidence>
<feature type="compositionally biased region" description="Basic and acidic residues" evidence="1">
    <location>
        <begin position="113"/>
        <end position="125"/>
    </location>
</feature>
<dbReference type="Gene3D" id="3.90.1720.10">
    <property type="entry name" value="endopeptidase domain like (from Nostoc punctiforme)"/>
    <property type="match status" value="1"/>
</dbReference>
<comment type="caution">
    <text evidence="2">The sequence shown here is derived from an EMBL/GenBank/DDBJ whole genome shotgun (WGS) entry which is preliminary data.</text>
</comment>
<accession>A0ABT0XC27</accession>
<keyword evidence="3" id="KW-1185">Reference proteome</keyword>
<dbReference type="Proteomes" id="UP001167160">
    <property type="component" value="Unassembled WGS sequence"/>
</dbReference>
<evidence type="ECO:0000256" key="1">
    <source>
        <dbReference type="SAM" id="MobiDB-lite"/>
    </source>
</evidence>
<evidence type="ECO:0000313" key="3">
    <source>
        <dbReference type="Proteomes" id="UP001167160"/>
    </source>
</evidence>
<evidence type="ECO:0000313" key="2">
    <source>
        <dbReference type="EMBL" id="MCM2579287.1"/>
    </source>
</evidence>
<dbReference type="RefSeq" id="WP_251416929.1">
    <property type="nucleotide sequence ID" value="NZ_JAMQGM010000039.1"/>
</dbReference>
<organism evidence="2 3">
    <name type="scientific">Streptomyces meridianus</name>
    <dbReference type="NCBI Taxonomy" id="2938945"/>
    <lineage>
        <taxon>Bacteria</taxon>
        <taxon>Bacillati</taxon>
        <taxon>Actinomycetota</taxon>
        <taxon>Actinomycetes</taxon>
        <taxon>Kitasatosporales</taxon>
        <taxon>Streptomycetaceae</taxon>
        <taxon>Streptomyces</taxon>
    </lineage>
</organism>
<proteinExistence type="predicted"/>